<feature type="transmembrane region" description="Helical" evidence="2">
    <location>
        <begin position="264"/>
        <end position="283"/>
    </location>
</feature>
<dbReference type="EMBL" id="CANL01000001">
    <property type="protein sequence ID" value="CCM61875.1"/>
    <property type="molecule type" value="Genomic_DNA"/>
</dbReference>
<feature type="transmembrane region" description="Helical" evidence="2">
    <location>
        <begin position="230"/>
        <end position="252"/>
    </location>
</feature>
<protein>
    <recommendedName>
        <fullName evidence="5">Zinc-ribbon domain-containing protein</fullName>
    </recommendedName>
</protein>
<dbReference type="HOGENOM" id="CLU_843813_0_0_11"/>
<keyword evidence="2" id="KW-1133">Transmembrane helix</keyword>
<keyword evidence="2" id="KW-0812">Transmembrane</keyword>
<feature type="compositionally biased region" description="Low complexity" evidence="1">
    <location>
        <begin position="153"/>
        <end position="164"/>
    </location>
</feature>
<feature type="region of interest" description="Disordered" evidence="1">
    <location>
        <begin position="48"/>
        <end position="166"/>
    </location>
</feature>
<dbReference type="Proteomes" id="UP000018291">
    <property type="component" value="Unassembled WGS sequence"/>
</dbReference>
<keyword evidence="4" id="KW-1185">Reference proteome</keyword>
<evidence type="ECO:0008006" key="5">
    <source>
        <dbReference type="Google" id="ProtNLM"/>
    </source>
</evidence>
<feature type="compositionally biased region" description="Pro residues" evidence="1">
    <location>
        <begin position="133"/>
        <end position="147"/>
    </location>
</feature>
<dbReference type="STRING" id="1229780.BN381_10106"/>
<evidence type="ECO:0000313" key="3">
    <source>
        <dbReference type="EMBL" id="CCM61875.1"/>
    </source>
</evidence>
<feature type="transmembrane region" description="Helical" evidence="2">
    <location>
        <begin position="303"/>
        <end position="324"/>
    </location>
</feature>
<reference evidence="3 4" key="1">
    <citation type="journal article" date="2013" name="ISME J.">
        <title>Metabolic model for the filamentous 'Candidatus Microthrix parvicella' based on genomic and metagenomic analyses.</title>
        <authorList>
            <person name="Jon McIlroy S."/>
            <person name="Kristiansen R."/>
            <person name="Albertsen M."/>
            <person name="Michael Karst S."/>
            <person name="Rossetti S."/>
            <person name="Lund Nielsen J."/>
            <person name="Tandoi V."/>
            <person name="James Seviour R."/>
            <person name="Nielsen P.H."/>
        </authorList>
    </citation>
    <scope>NUCLEOTIDE SEQUENCE [LARGE SCALE GENOMIC DNA]</scope>
    <source>
        <strain evidence="3 4">RN1</strain>
    </source>
</reference>
<accession>R4YVS4</accession>
<evidence type="ECO:0000313" key="4">
    <source>
        <dbReference type="Proteomes" id="UP000018291"/>
    </source>
</evidence>
<evidence type="ECO:0000256" key="1">
    <source>
        <dbReference type="SAM" id="MobiDB-lite"/>
    </source>
</evidence>
<feature type="transmembrane region" description="Helical" evidence="2">
    <location>
        <begin position="174"/>
        <end position="196"/>
    </location>
</feature>
<name>R4YVS4_9ACTN</name>
<gene>
    <name evidence="3" type="ORF">BN381_10106</name>
</gene>
<dbReference type="AlphaFoldDB" id="R4YVS4"/>
<evidence type="ECO:0000256" key="2">
    <source>
        <dbReference type="SAM" id="Phobius"/>
    </source>
</evidence>
<comment type="caution">
    <text evidence="3">The sequence shown here is derived from an EMBL/GenBank/DDBJ whole genome shotgun (WGS) entry which is preliminary data.</text>
</comment>
<keyword evidence="2" id="KW-0472">Membrane</keyword>
<proteinExistence type="predicted"/>
<organism evidence="3 4">
    <name type="scientific">Candidatus Neomicrothrix parvicella RN1</name>
    <dbReference type="NCBI Taxonomy" id="1229780"/>
    <lineage>
        <taxon>Bacteria</taxon>
        <taxon>Bacillati</taxon>
        <taxon>Actinomycetota</taxon>
        <taxon>Acidimicrobiia</taxon>
        <taxon>Acidimicrobiales</taxon>
        <taxon>Microthrixaceae</taxon>
        <taxon>Candidatus Neomicrothrix</taxon>
    </lineage>
</organism>
<sequence>MTDACQRTNTHPKTLRRHHQHVICPNCFTDTLDDARFCTGCGASLADVRSGAGPATTESLRTEAVPAVNTPAVGAPRADDDLTGTEAVPVVTNADGPSTQVNPGVAAPRPAGASAWDQPDGGAATAVHDLAAPDPPRSAPRPLPAPAPSTIWSSPNPRASSAPAERTPVRSGRWARILAGLVSLWLPISALIYVVVDQGELLGRSALEFLAIITPTRLSWVVWSSTHSQLAWTIPLRAMSLLAAFGALVILAAWMARSRQAMRVGLLATGLVVTMFGVVQLLWVAVGLDLLGGLTTGQELRQVYVPAGVSMAVGVLLVALAPAAGRTRT</sequence>